<keyword evidence="2" id="KW-1185">Reference proteome</keyword>
<name>A0A7X8SHG2_9BACT</name>
<proteinExistence type="predicted"/>
<sequence>MKKNNLSSRSFSSAILITSLMLSTSCGPEIDEIVVPPIEDYSIGIPILNGGLGFSDLLTEEQMEDVTINGDTMSFSFADTLEIATTEDLVQAFGSSSTDDFFSVDFPDPIDGLGGSVPIPAEGVTLQFAKDASDCTPSVLPCIELTNDVADATVSYIRYMSGNLVVGYNSLGVNETFNLVLSNITTSTGQSSISATGVNGLAQIDLTGVEFEMSETPTVTMNVTNSSGTPVASGNLSRITFSSDNEADRVKLFFPNGMADAGFDIPIEDIDTDYLSDIFPEGAQLTFRDPIISFDFDNPLGTAVQFDLSEAQNGGVVAIVGSDEIPVSFTESAADTGNVSSCSQIIDVVPATDFEQPSNTLRYMCDAGNILSQRPTIVRFTGAATYEINNGDEIFFSNNDKVTAIFSTKIPIYMGFTGMNFTSGSDLDLDFNSEIEEINTAVLRSQVNNGIPIDGTLKFVMKESEFGIATDSIIVNGGVEGANLIQSAEVNSDGVVIGESEQYLETPLNEGQVRALLNAGYLDISFGLKADANPDTEVPEPVFISNSQSMDIKMGMLLNGTINFESDN</sequence>
<evidence type="ECO:0000313" key="2">
    <source>
        <dbReference type="Proteomes" id="UP000585050"/>
    </source>
</evidence>
<organism evidence="1 2">
    <name type="scientific">Flammeovirga agarivorans</name>
    <dbReference type="NCBI Taxonomy" id="2726742"/>
    <lineage>
        <taxon>Bacteria</taxon>
        <taxon>Pseudomonadati</taxon>
        <taxon>Bacteroidota</taxon>
        <taxon>Cytophagia</taxon>
        <taxon>Cytophagales</taxon>
        <taxon>Flammeovirgaceae</taxon>
        <taxon>Flammeovirga</taxon>
    </lineage>
</organism>
<dbReference type="RefSeq" id="WP_168881000.1">
    <property type="nucleotide sequence ID" value="NZ_JABAIL010000001.1"/>
</dbReference>
<dbReference type="AlphaFoldDB" id="A0A7X8SHG2"/>
<evidence type="ECO:0000313" key="1">
    <source>
        <dbReference type="EMBL" id="NLR90295.1"/>
    </source>
</evidence>
<accession>A0A7X8SHG2</accession>
<dbReference type="Proteomes" id="UP000585050">
    <property type="component" value="Unassembled WGS sequence"/>
</dbReference>
<comment type="caution">
    <text evidence="1">The sequence shown here is derived from an EMBL/GenBank/DDBJ whole genome shotgun (WGS) entry which is preliminary data.</text>
</comment>
<dbReference type="PROSITE" id="PS51257">
    <property type="entry name" value="PROKAR_LIPOPROTEIN"/>
    <property type="match status" value="1"/>
</dbReference>
<dbReference type="EMBL" id="JABAIL010000001">
    <property type="protein sequence ID" value="NLR90295.1"/>
    <property type="molecule type" value="Genomic_DNA"/>
</dbReference>
<gene>
    <name evidence="1" type="ORF">HGP29_03715</name>
</gene>
<reference evidence="1 2" key="1">
    <citation type="submission" date="2020-04" db="EMBL/GenBank/DDBJ databases">
        <title>Flammeovirga sp. SR4, a novel species isolated from seawater.</title>
        <authorList>
            <person name="Wang X."/>
        </authorList>
    </citation>
    <scope>NUCLEOTIDE SEQUENCE [LARGE SCALE GENOMIC DNA]</scope>
    <source>
        <strain evidence="1 2">SR4</strain>
    </source>
</reference>
<protein>
    <submittedName>
        <fullName evidence="1">Uncharacterized protein</fullName>
    </submittedName>
</protein>